<reference evidence="6 7" key="1">
    <citation type="journal article" date="2015" name="Genome Announc.">
        <title>Complete Genome Sequence of the Novel Leech Symbiont Mucinivorans hirudinis M3T.</title>
        <authorList>
            <person name="Nelson M.C."/>
            <person name="Bomar L."/>
            <person name="Graf J."/>
        </authorList>
    </citation>
    <scope>NUCLEOTIDE SEQUENCE [LARGE SCALE GENOMIC DNA]</scope>
    <source>
        <strain evidence="7">M3</strain>
    </source>
</reference>
<protein>
    <submittedName>
        <fullName evidence="6">Putative Co/Zn/Cd efflux system membrane fusion protein</fullName>
    </submittedName>
</protein>
<dbReference type="NCBIfam" id="TIGR01730">
    <property type="entry name" value="RND_mfp"/>
    <property type="match status" value="1"/>
</dbReference>
<dbReference type="PROSITE" id="PS51257">
    <property type="entry name" value="PROKAR_LIPOPROTEIN"/>
    <property type="match status" value="1"/>
</dbReference>
<keyword evidence="3" id="KW-0175">Coiled coil</keyword>
<evidence type="ECO:0000256" key="3">
    <source>
        <dbReference type="SAM" id="Coils"/>
    </source>
</evidence>
<gene>
    <name evidence="6" type="ORF">BN938_0172</name>
</gene>
<keyword evidence="2" id="KW-0813">Transport</keyword>
<dbReference type="GO" id="GO:0022857">
    <property type="term" value="F:transmembrane transporter activity"/>
    <property type="evidence" value="ECO:0007669"/>
    <property type="project" value="InterPro"/>
</dbReference>
<dbReference type="eggNOG" id="COG0845">
    <property type="taxonomic scope" value="Bacteria"/>
</dbReference>
<keyword evidence="7" id="KW-1185">Reference proteome</keyword>
<organism evidence="6 7">
    <name type="scientific">Mucinivorans hirudinis</name>
    <dbReference type="NCBI Taxonomy" id="1433126"/>
    <lineage>
        <taxon>Bacteria</taxon>
        <taxon>Pseudomonadati</taxon>
        <taxon>Bacteroidota</taxon>
        <taxon>Bacteroidia</taxon>
        <taxon>Bacteroidales</taxon>
        <taxon>Rikenellaceae</taxon>
        <taxon>Mucinivorans</taxon>
    </lineage>
</organism>
<feature type="compositionally biased region" description="Low complexity" evidence="4">
    <location>
        <begin position="30"/>
        <end position="40"/>
    </location>
</feature>
<dbReference type="STRING" id="1433126.BN938_0172"/>
<dbReference type="GO" id="GO:0016020">
    <property type="term" value="C:membrane"/>
    <property type="evidence" value="ECO:0007669"/>
    <property type="project" value="InterPro"/>
</dbReference>
<dbReference type="PANTHER" id="PTHR30097:SF4">
    <property type="entry name" value="SLR6042 PROTEIN"/>
    <property type="match status" value="1"/>
</dbReference>
<dbReference type="PANTHER" id="PTHR30097">
    <property type="entry name" value="CATION EFFLUX SYSTEM PROTEIN CUSB"/>
    <property type="match status" value="1"/>
</dbReference>
<dbReference type="InterPro" id="IPR051909">
    <property type="entry name" value="MFP_Cation_Efflux"/>
</dbReference>
<dbReference type="KEGG" id="rbc:BN938_0172"/>
<dbReference type="Gene3D" id="2.40.50.100">
    <property type="match status" value="1"/>
</dbReference>
<dbReference type="InterPro" id="IPR006143">
    <property type="entry name" value="RND_pump_MFP"/>
</dbReference>
<dbReference type="GO" id="GO:0030313">
    <property type="term" value="C:cell envelope"/>
    <property type="evidence" value="ECO:0007669"/>
    <property type="project" value="TreeGrafter"/>
</dbReference>
<dbReference type="GO" id="GO:0060003">
    <property type="term" value="P:copper ion export"/>
    <property type="evidence" value="ECO:0007669"/>
    <property type="project" value="TreeGrafter"/>
</dbReference>
<evidence type="ECO:0000259" key="5">
    <source>
        <dbReference type="Pfam" id="PF25975"/>
    </source>
</evidence>
<accession>A0A060R959</accession>
<evidence type="ECO:0000313" key="7">
    <source>
        <dbReference type="Proteomes" id="UP000027616"/>
    </source>
</evidence>
<comment type="similarity">
    <text evidence="1">Belongs to the membrane fusion protein (MFP) (TC 8.A.1) family.</text>
</comment>
<evidence type="ECO:0000313" key="6">
    <source>
        <dbReference type="EMBL" id="CDN30278.1"/>
    </source>
</evidence>
<sequence length="381" mass="40350">MKKISYLIVAMAFVVACGEADPHAGHNHAAESAASSSGHNHQGGITLEPEQAKELGVEWQSVEPKEFTGVIRTGGTIISTPSHEAAIVATASGIVTFAGNLTIGSAVNSGSKILSISSSTLTDDNLAVRIADAEAILQKAQREHMRIKDLYEKQLATAQQIEDANLNLTTAEQAYKMLASNTKNGAKDIASTIGGYITSLSVINGGYVEQGQVIATVSSSRTLILKAELPARNFKELALINSANFALPYSGEVYNIADLGGKLLSKGSLTNGSTLPIQFEIQNRASLVNGSVVDVFLKTATKPNTIVIPVTSITEEQGAFFVYLKTCTDTYEKRPVRLGASNGIDIEVVDGVKKDDVVVTRGAYFVRLASMSTAIPDGHNH</sequence>
<dbReference type="AlphaFoldDB" id="A0A060R959"/>
<name>A0A060R959_9BACT</name>
<feature type="domain" description="CzcB-like C-terminal circularly permuted SH3-like" evidence="5">
    <location>
        <begin position="306"/>
        <end position="366"/>
    </location>
</feature>
<feature type="region of interest" description="Disordered" evidence="4">
    <location>
        <begin position="24"/>
        <end position="45"/>
    </location>
</feature>
<dbReference type="SUPFAM" id="SSF111369">
    <property type="entry name" value="HlyD-like secretion proteins"/>
    <property type="match status" value="1"/>
</dbReference>
<dbReference type="Gene3D" id="2.40.30.170">
    <property type="match status" value="1"/>
</dbReference>
<evidence type="ECO:0000256" key="1">
    <source>
        <dbReference type="ARBA" id="ARBA00009477"/>
    </source>
</evidence>
<dbReference type="Gene3D" id="1.10.287.470">
    <property type="entry name" value="Helix hairpin bin"/>
    <property type="match status" value="1"/>
</dbReference>
<dbReference type="GO" id="GO:0015679">
    <property type="term" value="P:plasma membrane copper ion transport"/>
    <property type="evidence" value="ECO:0007669"/>
    <property type="project" value="TreeGrafter"/>
</dbReference>
<dbReference type="Pfam" id="PF25975">
    <property type="entry name" value="CzcB_C"/>
    <property type="match status" value="1"/>
</dbReference>
<dbReference type="OrthoDB" id="9809068at2"/>
<dbReference type="InterPro" id="IPR058649">
    <property type="entry name" value="CzcB_C"/>
</dbReference>
<dbReference type="Gene3D" id="2.40.420.20">
    <property type="match status" value="1"/>
</dbReference>
<feature type="coiled-coil region" evidence="3">
    <location>
        <begin position="123"/>
        <end position="181"/>
    </location>
</feature>
<proteinExistence type="inferred from homology"/>
<dbReference type="HOGENOM" id="CLU_041892_0_0_10"/>
<evidence type="ECO:0000256" key="4">
    <source>
        <dbReference type="SAM" id="MobiDB-lite"/>
    </source>
</evidence>
<dbReference type="Proteomes" id="UP000027616">
    <property type="component" value="Chromosome I"/>
</dbReference>
<evidence type="ECO:0000256" key="2">
    <source>
        <dbReference type="ARBA" id="ARBA00022448"/>
    </source>
</evidence>
<dbReference type="EMBL" id="HG934468">
    <property type="protein sequence ID" value="CDN30278.1"/>
    <property type="molecule type" value="Genomic_DNA"/>
</dbReference>